<dbReference type="Proteomes" id="UP001472677">
    <property type="component" value="Unassembled WGS sequence"/>
</dbReference>
<evidence type="ECO:0000313" key="2">
    <source>
        <dbReference type="EMBL" id="KAK8529542.1"/>
    </source>
</evidence>
<evidence type="ECO:0000313" key="3">
    <source>
        <dbReference type="Proteomes" id="UP001472677"/>
    </source>
</evidence>
<evidence type="ECO:0000256" key="1">
    <source>
        <dbReference type="SAM" id="MobiDB-lite"/>
    </source>
</evidence>
<comment type="caution">
    <text evidence="2">The sequence shown here is derived from an EMBL/GenBank/DDBJ whole genome shotgun (WGS) entry which is preliminary data.</text>
</comment>
<keyword evidence="3" id="KW-1185">Reference proteome</keyword>
<dbReference type="EMBL" id="JBBPBM010000036">
    <property type="protein sequence ID" value="KAK8529542.1"/>
    <property type="molecule type" value="Genomic_DNA"/>
</dbReference>
<proteinExistence type="predicted"/>
<protein>
    <submittedName>
        <fullName evidence="2">Uncharacterized protein</fullName>
    </submittedName>
</protein>
<gene>
    <name evidence="2" type="ORF">V6N12_060321</name>
</gene>
<reference evidence="2 3" key="1">
    <citation type="journal article" date="2024" name="G3 (Bethesda)">
        <title>Genome assembly of Hibiscus sabdariffa L. provides insights into metabolisms of medicinal natural products.</title>
        <authorList>
            <person name="Kim T."/>
        </authorList>
    </citation>
    <scope>NUCLEOTIDE SEQUENCE [LARGE SCALE GENOMIC DNA]</scope>
    <source>
        <strain evidence="2">TK-2024</strain>
        <tissue evidence="2">Old leaves</tissue>
    </source>
</reference>
<organism evidence="2 3">
    <name type="scientific">Hibiscus sabdariffa</name>
    <name type="common">roselle</name>
    <dbReference type="NCBI Taxonomy" id="183260"/>
    <lineage>
        <taxon>Eukaryota</taxon>
        <taxon>Viridiplantae</taxon>
        <taxon>Streptophyta</taxon>
        <taxon>Embryophyta</taxon>
        <taxon>Tracheophyta</taxon>
        <taxon>Spermatophyta</taxon>
        <taxon>Magnoliopsida</taxon>
        <taxon>eudicotyledons</taxon>
        <taxon>Gunneridae</taxon>
        <taxon>Pentapetalae</taxon>
        <taxon>rosids</taxon>
        <taxon>malvids</taxon>
        <taxon>Malvales</taxon>
        <taxon>Malvaceae</taxon>
        <taxon>Malvoideae</taxon>
        <taxon>Hibiscus</taxon>
    </lineage>
</organism>
<feature type="region of interest" description="Disordered" evidence="1">
    <location>
        <begin position="57"/>
        <end position="84"/>
    </location>
</feature>
<sequence length="84" mass="8742">MGIHNNGMELIGNPVGVAKSPGLFINGVKDELFVMGFGGGGGGVGFKGRGGGWGRAAVEKREKGREVETHLASERERGDGGQRF</sequence>
<name>A0ABR2D4I1_9ROSI</name>
<accession>A0ABR2D4I1</accession>